<keyword evidence="4" id="KW-0808">Transferase</keyword>
<evidence type="ECO:0000256" key="6">
    <source>
        <dbReference type="ARBA" id="ARBA00023012"/>
    </source>
</evidence>
<dbReference type="EC" id="2.7.13.3" evidence="2"/>
<dbReference type="SMART" id="SM00448">
    <property type="entry name" value="REC"/>
    <property type="match status" value="1"/>
</dbReference>
<dbReference type="Proteomes" id="UP000676409">
    <property type="component" value="Chromosome"/>
</dbReference>
<dbReference type="Gene3D" id="3.30.450.40">
    <property type="match status" value="1"/>
</dbReference>
<dbReference type="Pfam" id="PF00512">
    <property type="entry name" value="HisKA"/>
    <property type="match status" value="1"/>
</dbReference>
<keyword evidence="6" id="KW-0902">Two-component regulatory system</keyword>
<protein>
    <recommendedName>
        <fullName evidence="2">histidine kinase</fullName>
        <ecNumber evidence="2">2.7.13.3</ecNumber>
    </recommendedName>
</protein>
<dbReference type="CDD" id="cd17546">
    <property type="entry name" value="REC_hyHK_CKI1_RcsC-like"/>
    <property type="match status" value="1"/>
</dbReference>
<evidence type="ECO:0000256" key="4">
    <source>
        <dbReference type="ARBA" id="ARBA00022679"/>
    </source>
</evidence>
<evidence type="ECO:0000256" key="3">
    <source>
        <dbReference type="ARBA" id="ARBA00022553"/>
    </source>
</evidence>
<accession>A0A975G2Z0</accession>
<keyword evidence="5" id="KW-0418">Kinase</keyword>
<dbReference type="InterPro" id="IPR004358">
    <property type="entry name" value="Sig_transdc_His_kin-like_C"/>
</dbReference>
<evidence type="ECO:0000259" key="8">
    <source>
        <dbReference type="PROSITE" id="PS50109"/>
    </source>
</evidence>
<dbReference type="Pfam" id="PF13185">
    <property type="entry name" value="GAF_2"/>
    <property type="match status" value="1"/>
</dbReference>
<keyword evidence="3 7" id="KW-0597">Phosphoprotein</keyword>
<name>A0A975G2Z0_9CAUL</name>
<feature type="domain" description="PAC" evidence="11">
    <location>
        <begin position="393"/>
        <end position="444"/>
    </location>
</feature>
<dbReference type="KEGG" id="caul:KCG34_10075"/>
<dbReference type="InterPro" id="IPR035965">
    <property type="entry name" value="PAS-like_dom_sf"/>
</dbReference>
<evidence type="ECO:0000259" key="11">
    <source>
        <dbReference type="PROSITE" id="PS50113"/>
    </source>
</evidence>
<dbReference type="Pfam" id="PF08447">
    <property type="entry name" value="PAS_3"/>
    <property type="match status" value="2"/>
</dbReference>
<dbReference type="CDD" id="cd16922">
    <property type="entry name" value="HATPase_EvgS-ArcB-TorS-like"/>
    <property type="match status" value="1"/>
</dbReference>
<dbReference type="InterPro" id="IPR029016">
    <property type="entry name" value="GAF-like_dom_sf"/>
</dbReference>
<dbReference type="InterPro" id="IPR001610">
    <property type="entry name" value="PAC"/>
</dbReference>
<reference evidence="12" key="1">
    <citation type="submission" date="2021-04" db="EMBL/GenBank/DDBJ databases">
        <title>The complete genome sequence of Caulobacter sp. S6.</title>
        <authorList>
            <person name="Tang Y."/>
            <person name="Ouyang W."/>
            <person name="Liu Q."/>
            <person name="Huang B."/>
            <person name="Guo Z."/>
            <person name="Lei P."/>
        </authorList>
    </citation>
    <scope>NUCLEOTIDE SEQUENCE</scope>
    <source>
        <strain evidence="12">S6</strain>
    </source>
</reference>
<dbReference type="SUPFAM" id="SSF55785">
    <property type="entry name" value="PYP-like sensor domain (PAS domain)"/>
    <property type="match status" value="2"/>
</dbReference>
<dbReference type="InterPro" id="IPR011006">
    <property type="entry name" value="CheY-like_superfamily"/>
</dbReference>
<dbReference type="Gene3D" id="3.30.450.20">
    <property type="entry name" value="PAS domain"/>
    <property type="match status" value="2"/>
</dbReference>
<evidence type="ECO:0000256" key="2">
    <source>
        <dbReference type="ARBA" id="ARBA00012438"/>
    </source>
</evidence>
<dbReference type="NCBIfam" id="TIGR00229">
    <property type="entry name" value="sensory_box"/>
    <property type="match status" value="2"/>
</dbReference>
<evidence type="ECO:0000259" key="9">
    <source>
        <dbReference type="PROSITE" id="PS50110"/>
    </source>
</evidence>
<dbReference type="PRINTS" id="PR00344">
    <property type="entry name" value="BCTRLSENSOR"/>
</dbReference>
<feature type="domain" description="PAS" evidence="10">
    <location>
        <begin position="320"/>
        <end position="390"/>
    </location>
</feature>
<dbReference type="AlphaFoldDB" id="A0A975G2Z0"/>
<dbReference type="SUPFAM" id="SSF52172">
    <property type="entry name" value="CheY-like"/>
    <property type="match status" value="1"/>
</dbReference>
<dbReference type="PROSITE" id="PS50113">
    <property type="entry name" value="PAC"/>
    <property type="match status" value="2"/>
</dbReference>
<dbReference type="Gene3D" id="1.10.287.130">
    <property type="match status" value="1"/>
</dbReference>
<evidence type="ECO:0000313" key="13">
    <source>
        <dbReference type="Proteomes" id="UP000676409"/>
    </source>
</evidence>
<feature type="domain" description="PAS" evidence="10">
    <location>
        <begin position="221"/>
        <end position="270"/>
    </location>
</feature>
<dbReference type="SMART" id="SM00091">
    <property type="entry name" value="PAS"/>
    <property type="match status" value="2"/>
</dbReference>
<dbReference type="InterPro" id="IPR001789">
    <property type="entry name" value="Sig_transdc_resp-reg_receiver"/>
</dbReference>
<dbReference type="Pfam" id="PF00072">
    <property type="entry name" value="Response_reg"/>
    <property type="match status" value="1"/>
</dbReference>
<dbReference type="InterPro" id="IPR003018">
    <property type="entry name" value="GAF"/>
</dbReference>
<dbReference type="InterPro" id="IPR000700">
    <property type="entry name" value="PAS-assoc_C"/>
</dbReference>
<evidence type="ECO:0000259" key="10">
    <source>
        <dbReference type="PROSITE" id="PS50112"/>
    </source>
</evidence>
<dbReference type="SMART" id="SM00387">
    <property type="entry name" value="HATPase_c"/>
    <property type="match status" value="1"/>
</dbReference>
<dbReference type="Gene3D" id="3.30.565.10">
    <property type="entry name" value="Histidine kinase-like ATPase, C-terminal domain"/>
    <property type="match status" value="1"/>
</dbReference>
<sequence length="830" mass="90128">MGQPGSTQASAMQRLMRLEAISETQTWLADFDFDLDGFMAAVVERVPRFTNAEGVVVELVEGQDMVYRATSAHLRRNLNLRLPRADSFSGLCVEQQRTLLCRDSRSDPRVNKDACDKVGARSMVCAPLLTHGRAVGVLKALSAKPDHFTPDDVEVLSLLARSLAAALSKQLAYEALQRETEARRRLEISLRASEAHARAQTELFENGFRYAPIAKALVGLDGRFIKVNAAFTALVGYEEAEMLDLDFQHLTHPDDLDRDLGQLAKLTAGEIELYQMDKRYIRKDGRMVWVSLSVSLVRERSGEPKHYIAQVLDLTKRMEAEARYQLMAENTTDMIVTSDMRGRPTFVSAACTAMTGWTVEGALGRNTADFAHPDDLPGLQKVFARTAAGESGLRVRWRGRHADGRWIWLESSPSLLTSEDDQPLFVDVVRDISAQVAQEQALEEATQAAEAASAAKTEFLANMSHEIRTPLTAVIGFNKLLLDSGGLTDADRGLAERVGGAGRALLAIVNDILDYSKIEAGQYKLTPRAVVPADVVANVIAMFESLAADKGLDLSLALQDGLPRLLLLDPERLSQILVNLIGNAVKFTDRGGVTISVAHAGDELEVSVRDTGPGMNEEDRGRLFQRFTQLDSSTTRRHGGTGLGLAICRGLSEAMGGGIDVTSTLGEGSCFRFWIRAPIPDVSTIDRVDSTAGAESLLGVRVLVVDDNPSNRDLARATLEVIGAEVSEAADGLAALEAAAWTPLDVILLDVRMPGLDGPATLERLRVAEGPNQTVPVLCFTADADVSGYLAAGFDGVVRKPIETRDFLQAVSEAAFGPQPVSEFRHEHGC</sequence>
<dbReference type="EMBL" id="CP073078">
    <property type="protein sequence ID" value="QUD90178.1"/>
    <property type="molecule type" value="Genomic_DNA"/>
</dbReference>
<comment type="catalytic activity">
    <reaction evidence="1">
        <text>ATP + protein L-histidine = ADP + protein N-phospho-L-histidine.</text>
        <dbReference type="EC" id="2.7.13.3"/>
    </reaction>
</comment>
<dbReference type="PROSITE" id="PS50112">
    <property type="entry name" value="PAS"/>
    <property type="match status" value="2"/>
</dbReference>
<evidence type="ECO:0000256" key="5">
    <source>
        <dbReference type="ARBA" id="ARBA00022777"/>
    </source>
</evidence>
<dbReference type="SMART" id="SM00065">
    <property type="entry name" value="GAF"/>
    <property type="match status" value="1"/>
</dbReference>
<proteinExistence type="predicted"/>
<dbReference type="SMART" id="SM00388">
    <property type="entry name" value="HisKA"/>
    <property type="match status" value="1"/>
</dbReference>
<dbReference type="SUPFAM" id="SSF55874">
    <property type="entry name" value="ATPase domain of HSP90 chaperone/DNA topoisomerase II/histidine kinase"/>
    <property type="match status" value="1"/>
</dbReference>
<dbReference type="Pfam" id="PF02518">
    <property type="entry name" value="HATPase_c"/>
    <property type="match status" value="1"/>
</dbReference>
<feature type="domain" description="Response regulatory" evidence="9">
    <location>
        <begin position="701"/>
        <end position="815"/>
    </location>
</feature>
<dbReference type="PANTHER" id="PTHR43047:SF64">
    <property type="entry name" value="HISTIDINE KINASE CONTAINING CHEY-HOMOLOGOUS RECEIVER DOMAIN AND PAS DOMAIN-RELATED"/>
    <property type="match status" value="1"/>
</dbReference>
<dbReference type="InterPro" id="IPR003594">
    <property type="entry name" value="HATPase_dom"/>
</dbReference>
<dbReference type="SUPFAM" id="SSF55781">
    <property type="entry name" value="GAF domain-like"/>
    <property type="match status" value="1"/>
</dbReference>
<dbReference type="InterPro" id="IPR036890">
    <property type="entry name" value="HATPase_C_sf"/>
</dbReference>
<organism evidence="12 13">
    <name type="scientific">Phenylobacterium montanum</name>
    <dbReference type="NCBI Taxonomy" id="2823693"/>
    <lineage>
        <taxon>Bacteria</taxon>
        <taxon>Pseudomonadati</taxon>
        <taxon>Pseudomonadota</taxon>
        <taxon>Alphaproteobacteria</taxon>
        <taxon>Caulobacterales</taxon>
        <taxon>Caulobacteraceae</taxon>
        <taxon>Phenylobacterium</taxon>
    </lineage>
</organism>
<dbReference type="InterPro" id="IPR005467">
    <property type="entry name" value="His_kinase_dom"/>
</dbReference>
<feature type="domain" description="Histidine kinase" evidence="8">
    <location>
        <begin position="462"/>
        <end position="679"/>
    </location>
</feature>
<dbReference type="InterPro" id="IPR013655">
    <property type="entry name" value="PAS_fold_3"/>
</dbReference>
<dbReference type="PANTHER" id="PTHR43047">
    <property type="entry name" value="TWO-COMPONENT HISTIDINE PROTEIN KINASE"/>
    <property type="match status" value="1"/>
</dbReference>
<dbReference type="SUPFAM" id="SSF47384">
    <property type="entry name" value="Homodimeric domain of signal transducing histidine kinase"/>
    <property type="match status" value="1"/>
</dbReference>
<dbReference type="CDD" id="cd00130">
    <property type="entry name" value="PAS"/>
    <property type="match status" value="2"/>
</dbReference>
<dbReference type="Gene3D" id="3.40.50.2300">
    <property type="match status" value="1"/>
</dbReference>
<dbReference type="PROSITE" id="PS50110">
    <property type="entry name" value="RESPONSE_REGULATORY"/>
    <property type="match status" value="1"/>
</dbReference>
<evidence type="ECO:0000313" key="12">
    <source>
        <dbReference type="EMBL" id="QUD90178.1"/>
    </source>
</evidence>
<dbReference type="RefSeq" id="WP_211940229.1">
    <property type="nucleotide sequence ID" value="NZ_CP073078.1"/>
</dbReference>
<feature type="modified residue" description="4-aspartylphosphate" evidence="7">
    <location>
        <position position="750"/>
    </location>
</feature>
<dbReference type="InterPro" id="IPR000014">
    <property type="entry name" value="PAS"/>
</dbReference>
<evidence type="ECO:0000256" key="7">
    <source>
        <dbReference type="PROSITE-ProRule" id="PRU00169"/>
    </source>
</evidence>
<dbReference type="InterPro" id="IPR036097">
    <property type="entry name" value="HisK_dim/P_sf"/>
</dbReference>
<dbReference type="CDD" id="cd00082">
    <property type="entry name" value="HisKA"/>
    <property type="match status" value="1"/>
</dbReference>
<dbReference type="SMART" id="SM00086">
    <property type="entry name" value="PAC"/>
    <property type="match status" value="2"/>
</dbReference>
<keyword evidence="13" id="KW-1185">Reference proteome</keyword>
<feature type="domain" description="PAC" evidence="11">
    <location>
        <begin position="274"/>
        <end position="326"/>
    </location>
</feature>
<dbReference type="FunFam" id="3.30.565.10:FF:000010">
    <property type="entry name" value="Sensor histidine kinase RcsC"/>
    <property type="match status" value="1"/>
</dbReference>
<gene>
    <name evidence="12" type="ORF">KCG34_10075</name>
</gene>
<dbReference type="PROSITE" id="PS50109">
    <property type="entry name" value="HIS_KIN"/>
    <property type="match status" value="1"/>
</dbReference>
<dbReference type="InterPro" id="IPR003661">
    <property type="entry name" value="HisK_dim/P_dom"/>
</dbReference>
<evidence type="ECO:0000256" key="1">
    <source>
        <dbReference type="ARBA" id="ARBA00000085"/>
    </source>
</evidence>
<dbReference type="GO" id="GO:0000155">
    <property type="term" value="F:phosphorelay sensor kinase activity"/>
    <property type="evidence" value="ECO:0007669"/>
    <property type="project" value="InterPro"/>
</dbReference>